<name>A0A6A7BM38_9PLEO</name>
<protein>
    <submittedName>
        <fullName evidence="1">Uncharacterized protein</fullName>
    </submittedName>
</protein>
<gene>
    <name evidence="1" type="ORF">T440DRAFT_156263</name>
</gene>
<reference evidence="1" key="1">
    <citation type="submission" date="2020-01" db="EMBL/GenBank/DDBJ databases">
        <authorList>
            <consortium name="DOE Joint Genome Institute"/>
            <person name="Haridas S."/>
            <person name="Albert R."/>
            <person name="Binder M."/>
            <person name="Bloem J."/>
            <person name="Labutti K."/>
            <person name="Salamov A."/>
            <person name="Andreopoulos B."/>
            <person name="Baker S.E."/>
            <person name="Barry K."/>
            <person name="Bills G."/>
            <person name="Bluhm B.H."/>
            <person name="Cannon C."/>
            <person name="Castanera R."/>
            <person name="Culley D.E."/>
            <person name="Daum C."/>
            <person name="Ezra D."/>
            <person name="Gonzalez J.B."/>
            <person name="Henrissat B."/>
            <person name="Kuo A."/>
            <person name="Liang C."/>
            <person name="Lipzen A."/>
            <person name="Lutzoni F."/>
            <person name="Magnuson J."/>
            <person name="Mondo S."/>
            <person name="Nolan M."/>
            <person name="Ohm R."/>
            <person name="Pangilinan J."/>
            <person name="Park H.-J."/>
            <person name="Ramirez L."/>
            <person name="Alfaro M."/>
            <person name="Sun H."/>
            <person name="Tritt A."/>
            <person name="Yoshinaga Y."/>
            <person name="Zwiers L.-H."/>
            <person name="Turgeon B.G."/>
            <person name="Goodwin S.B."/>
            <person name="Spatafora J.W."/>
            <person name="Crous P.W."/>
            <person name="Grigoriev I.V."/>
        </authorList>
    </citation>
    <scope>NUCLEOTIDE SEQUENCE</scope>
    <source>
        <strain evidence="1">IPT5</strain>
    </source>
</reference>
<keyword evidence="2" id="KW-1185">Reference proteome</keyword>
<organism evidence="1 2">
    <name type="scientific">Plenodomus tracheiphilus IPT5</name>
    <dbReference type="NCBI Taxonomy" id="1408161"/>
    <lineage>
        <taxon>Eukaryota</taxon>
        <taxon>Fungi</taxon>
        <taxon>Dikarya</taxon>
        <taxon>Ascomycota</taxon>
        <taxon>Pezizomycotina</taxon>
        <taxon>Dothideomycetes</taxon>
        <taxon>Pleosporomycetidae</taxon>
        <taxon>Pleosporales</taxon>
        <taxon>Pleosporineae</taxon>
        <taxon>Leptosphaeriaceae</taxon>
        <taxon>Plenodomus</taxon>
    </lineage>
</organism>
<dbReference type="Proteomes" id="UP000799423">
    <property type="component" value="Unassembled WGS sequence"/>
</dbReference>
<evidence type="ECO:0000313" key="1">
    <source>
        <dbReference type="EMBL" id="KAF2855499.1"/>
    </source>
</evidence>
<accession>A0A6A7BM38</accession>
<dbReference type="EMBL" id="MU006290">
    <property type="protein sequence ID" value="KAF2855499.1"/>
    <property type="molecule type" value="Genomic_DNA"/>
</dbReference>
<proteinExistence type="predicted"/>
<dbReference type="AlphaFoldDB" id="A0A6A7BM38"/>
<evidence type="ECO:0000313" key="2">
    <source>
        <dbReference type="Proteomes" id="UP000799423"/>
    </source>
</evidence>
<sequence length="147" mass="16474">MAQTIVPASLKPGDDLILITATRLLCTYGERCAARTDGQDRLRGRAMPIEACPAARQERGICSICCAWGISLAFRYRKDSVMNMNSQVARPTPTLLFTAVLVMKPLRIKFLHDYCITTIQAMWAFTMADQIHRLPRPAMLLHTHKVG</sequence>